<name>A0A3N4LZM2_9PEZI</name>
<dbReference type="PANTHER" id="PTHR32208">
    <property type="entry name" value="SECRETED PROTEIN-RELATED"/>
    <property type="match status" value="1"/>
</dbReference>
<dbReference type="OrthoDB" id="2019572at2759"/>
<dbReference type="SMART" id="SM00270">
    <property type="entry name" value="ChtBD1"/>
    <property type="match status" value="2"/>
</dbReference>
<evidence type="ECO:0000313" key="6">
    <source>
        <dbReference type="EMBL" id="RPB26572.1"/>
    </source>
</evidence>
<dbReference type="InParanoid" id="A0A3N4LZM2"/>
<dbReference type="InterPro" id="IPR013783">
    <property type="entry name" value="Ig-like_fold"/>
</dbReference>
<dbReference type="Proteomes" id="UP000267821">
    <property type="component" value="Unassembled WGS sequence"/>
</dbReference>
<reference evidence="6 7" key="1">
    <citation type="journal article" date="2018" name="Nat. Ecol. Evol.">
        <title>Pezizomycetes genomes reveal the molecular basis of ectomycorrhizal truffle lifestyle.</title>
        <authorList>
            <person name="Murat C."/>
            <person name="Payen T."/>
            <person name="Noel B."/>
            <person name="Kuo A."/>
            <person name="Morin E."/>
            <person name="Chen J."/>
            <person name="Kohler A."/>
            <person name="Krizsan K."/>
            <person name="Balestrini R."/>
            <person name="Da Silva C."/>
            <person name="Montanini B."/>
            <person name="Hainaut M."/>
            <person name="Levati E."/>
            <person name="Barry K.W."/>
            <person name="Belfiori B."/>
            <person name="Cichocki N."/>
            <person name="Clum A."/>
            <person name="Dockter R.B."/>
            <person name="Fauchery L."/>
            <person name="Guy J."/>
            <person name="Iotti M."/>
            <person name="Le Tacon F."/>
            <person name="Lindquist E.A."/>
            <person name="Lipzen A."/>
            <person name="Malagnac F."/>
            <person name="Mello A."/>
            <person name="Molinier V."/>
            <person name="Miyauchi S."/>
            <person name="Poulain J."/>
            <person name="Riccioni C."/>
            <person name="Rubini A."/>
            <person name="Sitrit Y."/>
            <person name="Splivallo R."/>
            <person name="Traeger S."/>
            <person name="Wang M."/>
            <person name="Zifcakova L."/>
            <person name="Wipf D."/>
            <person name="Zambonelli A."/>
            <person name="Paolocci F."/>
            <person name="Nowrousian M."/>
            <person name="Ottonello S."/>
            <person name="Baldrian P."/>
            <person name="Spatafora J.W."/>
            <person name="Henrissat B."/>
            <person name="Nagy L.G."/>
            <person name="Aury J.M."/>
            <person name="Wincker P."/>
            <person name="Grigoriev I.V."/>
            <person name="Bonfante P."/>
            <person name="Martin F.M."/>
        </authorList>
    </citation>
    <scope>NUCLEOTIDE SEQUENCE [LARGE SCALE GENOMIC DNA]</scope>
    <source>
        <strain evidence="6 7">ATCC MYA-4762</strain>
    </source>
</reference>
<evidence type="ECO:0000259" key="5">
    <source>
        <dbReference type="PROSITE" id="PS50941"/>
    </source>
</evidence>
<dbReference type="InterPro" id="IPR015202">
    <property type="entry name" value="GO-like_E_set"/>
</dbReference>
<dbReference type="STRING" id="1051890.A0A3N4LZM2"/>
<evidence type="ECO:0000256" key="1">
    <source>
        <dbReference type="ARBA" id="ARBA00022669"/>
    </source>
</evidence>
<evidence type="ECO:0000256" key="4">
    <source>
        <dbReference type="SAM" id="SignalP"/>
    </source>
</evidence>
<feature type="chain" id="PRO_5018169240" evidence="4">
    <location>
        <begin position="21"/>
        <end position="714"/>
    </location>
</feature>
<dbReference type="CDD" id="cd11618">
    <property type="entry name" value="ChtBD1_1"/>
    <property type="match status" value="1"/>
</dbReference>
<evidence type="ECO:0000256" key="3">
    <source>
        <dbReference type="PROSITE-ProRule" id="PRU00261"/>
    </source>
</evidence>
<dbReference type="SUPFAM" id="SSF81296">
    <property type="entry name" value="E set domains"/>
    <property type="match status" value="1"/>
</dbReference>
<evidence type="ECO:0000313" key="7">
    <source>
        <dbReference type="Proteomes" id="UP000267821"/>
    </source>
</evidence>
<keyword evidence="3" id="KW-1015">Disulfide bond</keyword>
<comment type="caution">
    <text evidence="3">Lacks conserved residue(s) required for the propagation of feature annotation.</text>
</comment>
<protein>
    <submittedName>
        <fullName evidence="6">Galactose oxidase</fullName>
    </submittedName>
</protein>
<dbReference type="Pfam" id="PF07250">
    <property type="entry name" value="Glyoxal_oxid_N"/>
    <property type="match status" value="1"/>
</dbReference>
<keyword evidence="2 4" id="KW-0732">Signal</keyword>
<organism evidence="6 7">
    <name type="scientific">Terfezia boudieri ATCC MYA-4762</name>
    <dbReference type="NCBI Taxonomy" id="1051890"/>
    <lineage>
        <taxon>Eukaryota</taxon>
        <taxon>Fungi</taxon>
        <taxon>Dikarya</taxon>
        <taxon>Ascomycota</taxon>
        <taxon>Pezizomycotina</taxon>
        <taxon>Pezizomycetes</taxon>
        <taxon>Pezizales</taxon>
        <taxon>Pezizaceae</taxon>
        <taxon>Terfezia</taxon>
    </lineage>
</organism>
<feature type="signal peptide" evidence="4">
    <location>
        <begin position="1"/>
        <end position="20"/>
    </location>
</feature>
<gene>
    <name evidence="6" type="ORF">L211DRAFT_847199</name>
</gene>
<accession>A0A3N4LZM2</accession>
<dbReference type="Gene3D" id="2.60.40.10">
    <property type="entry name" value="Immunoglobulins"/>
    <property type="match status" value="1"/>
</dbReference>
<dbReference type="SUPFAM" id="SSF57016">
    <property type="entry name" value="Plant lectins/antimicrobial peptides"/>
    <property type="match status" value="1"/>
</dbReference>
<dbReference type="Pfam" id="PF09118">
    <property type="entry name" value="GO-like_E_set"/>
    <property type="match status" value="1"/>
</dbReference>
<keyword evidence="1 3" id="KW-0147">Chitin-binding</keyword>
<dbReference type="InterPro" id="IPR037293">
    <property type="entry name" value="Gal_Oxidase_central_sf"/>
</dbReference>
<dbReference type="SUPFAM" id="SSF50965">
    <property type="entry name" value="Galactose oxidase, central domain"/>
    <property type="match status" value="1"/>
</dbReference>
<dbReference type="InterPro" id="IPR014756">
    <property type="entry name" value="Ig_E-set"/>
</dbReference>
<proteinExistence type="predicted"/>
<dbReference type="GO" id="GO:0008061">
    <property type="term" value="F:chitin binding"/>
    <property type="evidence" value="ECO:0007669"/>
    <property type="project" value="UniProtKB-UniRule"/>
</dbReference>
<dbReference type="InterPro" id="IPR001002">
    <property type="entry name" value="Chitin-bd_1"/>
</dbReference>
<dbReference type="PROSITE" id="PS50941">
    <property type="entry name" value="CHIT_BIND_I_2"/>
    <property type="match status" value="1"/>
</dbReference>
<dbReference type="Pfam" id="PF00187">
    <property type="entry name" value="Chitin_bind_1"/>
    <property type="match status" value="1"/>
</dbReference>
<dbReference type="InterPro" id="IPR011043">
    <property type="entry name" value="Gal_Oxase/kelch_b-propeller"/>
</dbReference>
<keyword evidence="7" id="KW-1185">Reference proteome</keyword>
<dbReference type="AlphaFoldDB" id="A0A3N4LZM2"/>
<dbReference type="CDD" id="cd02851">
    <property type="entry name" value="E_set_GO_C"/>
    <property type="match status" value="1"/>
</dbReference>
<dbReference type="CDD" id="cd00035">
    <property type="entry name" value="ChtBD1"/>
    <property type="match status" value="1"/>
</dbReference>
<dbReference type="InterPro" id="IPR009880">
    <property type="entry name" value="Glyoxal_oxidase_N"/>
</dbReference>
<feature type="disulfide bond" evidence="3">
    <location>
        <begin position="155"/>
        <end position="169"/>
    </location>
</feature>
<dbReference type="PANTHER" id="PTHR32208:SF21">
    <property type="entry name" value="LOW QUALITY PROTEIN: ALDEHYDE OXIDASE GLOX-LIKE"/>
    <property type="match status" value="1"/>
</dbReference>
<dbReference type="Gene3D" id="2.130.10.80">
    <property type="entry name" value="Galactose oxidase/kelch, beta-propeller"/>
    <property type="match status" value="1"/>
</dbReference>
<sequence>MLFKSGTTLGFIAFSYVVLGNLHIPQPHVMCKEICPVGKYCISGDTWCRTPVYRSKLTSASYPRIRRQALSTDGRCGPNNGGTICDPNSTVYKLILSKAAGWCGNTVDHCGTGCVSGCTATTPPPQTSTGTPTTDGTCGRDNGGKTCVGWSTGECCSMYGWCGNTDSHCGAGCQSGPCTGGSIPSSLNSSPAPNPANPTPGSFAIVGRSGVPAMHAGLLPNGRVVFLDKVEDFTELKLPNGQFAYSSEYDPNTNTVVPLAYKTNAFCSGGIFLQNGDFVSLGGNGPLIWVDPTVTDGFDAIRYLTRSSSNAALNGQAWKEPGNKLASPRWYASAQILADGRVFVASGSLNGLDPSHPANNNPTYEILSPTGISSGKNVNLDILVQNQPYYMYPFMHLLRNGFIFIFVAKSSQIFNIETNMVVKSMPELPGLYRTYPNTGGSVLLPLTYANGWASKIMICGGGSYQDITSPTDASCGLISPEDKTPTWEMESMPEGRVMVEGVLLPDGTVLWLNGANQGAQGFLLADKPTMTALLYNPAKAAGQRWSKLATSTIPRLYHSVALLLLDGTVLVAGSNPNEMPVQTVTPKAPYITEFRVERYTPPYLSGTNANRRPTNVVISVRTLQADELFQVKFNAPTGAKDVEIVLYYGGFVTHNLHMGHRMMVLERQGFKPNQTAQVVTSRTPPNKNICPPGPYVIYVVVDGVPSIGQFVMIA</sequence>
<dbReference type="InterPro" id="IPR036861">
    <property type="entry name" value="Endochitinase-like_sf"/>
</dbReference>
<feature type="domain" description="Chitin-binding type-1" evidence="5">
    <location>
        <begin position="135"/>
        <end position="180"/>
    </location>
</feature>
<evidence type="ECO:0000256" key="2">
    <source>
        <dbReference type="ARBA" id="ARBA00022729"/>
    </source>
</evidence>
<dbReference type="EMBL" id="ML121534">
    <property type="protein sequence ID" value="RPB26572.1"/>
    <property type="molecule type" value="Genomic_DNA"/>
</dbReference>
<dbReference type="Gene3D" id="3.30.60.10">
    <property type="entry name" value="Endochitinase-like"/>
    <property type="match status" value="2"/>
</dbReference>